<feature type="compositionally biased region" description="Polar residues" evidence="1">
    <location>
        <begin position="402"/>
        <end position="426"/>
    </location>
</feature>
<protein>
    <recommendedName>
        <fullName evidence="6">Homeodomain-like DNA binding domain-containing transcription factor</fullName>
    </recommendedName>
</protein>
<dbReference type="InterPro" id="IPR017930">
    <property type="entry name" value="Myb_dom"/>
</dbReference>
<dbReference type="Pfam" id="PF00249">
    <property type="entry name" value="Myb_DNA-binding"/>
    <property type="match status" value="1"/>
</dbReference>
<feature type="domain" description="Myb-like" evidence="2">
    <location>
        <begin position="463"/>
        <end position="504"/>
    </location>
</feature>
<keyword evidence="5" id="KW-1185">Reference proteome</keyword>
<organism evidence="4 5">
    <name type="scientific">Phycomyces blakesleeanus</name>
    <dbReference type="NCBI Taxonomy" id="4837"/>
    <lineage>
        <taxon>Eukaryota</taxon>
        <taxon>Fungi</taxon>
        <taxon>Fungi incertae sedis</taxon>
        <taxon>Mucoromycota</taxon>
        <taxon>Mucoromycotina</taxon>
        <taxon>Mucoromycetes</taxon>
        <taxon>Mucorales</taxon>
        <taxon>Phycomycetaceae</taxon>
        <taxon>Phycomyces</taxon>
    </lineage>
</organism>
<feature type="region of interest" description="Disordered" evidence="1">
    <location>
        <begin position="394"/>
        <end position="426"/>
    </location>
</feature>
<feature type="compositionally biased region" description="Pro residues" evidence="1">
    <location>
        <begin position="510"/>
        <end position="521"/>
    </location>
</feature>
<feature type="domain" description="HTH myb-type" evidence="3">
    <location>
        <begin position="466"/>
        <end position="508"/>
    </location>
</feature>
<sequence length="607" mass="67707">MHNPRLRDNVSTVKASSPLSGTTRKPAITATTTANTTNSSSSTSPDHVDQILVQVRRQIERWGEHARWHINLVLLDPPNSKPGSPLPHKGLSPVPQKNSSPGGDTGARLQSLFQTQYGTGAGSPQPPALSIFGGGATGTHSPWCILIDISVVCICALCFYLKWEYSIPSTSYSYTRPNLDDAQQKLQDAYDRQHHLESIVQSQADQMKLLGDHPHDTEKAIETMRTVYLMTENEQKLRHALETRMLQTEIDTLARKLRRVGTTLRTVENIELSAEETSMDSKCLLEERKLMMRKLHLAELRLSARDAELDYLHETLRAYNAHAAHHEPPISRQSPTLQKQFRKGPPYLFQQQYSPKIRSDLRPPAQQSHLMSGLDSLGILADQMLSNPDFEKKETQGDTIAGKNTSTDLETDTDTNFAQSSPTTWSIPAEPRHFDLKRSKRSIDSANTLVAMPSLAITSSDGRENDLALRQAVDGLGTNQWEKVAATIPNKTLQQCRQRWSDLCFQLSSPPQPQPQPPPPLSLSLSLSLPQSSLPENFSPSLSSRPFNARRTPSIAALLDSNEDMQMRQNNYSFRLGSPLSRHETNPSYCRSPPHPPQGTGHIQERP</sequence>
<name>A0ABR3BCP6_PHYBL</name>
<dbReference type="InterPro" id="IPR009057">
    <property type="entry name" value="Homeodomain-like_sf"/>
</dbReference>
<evidence type="ECO:0000256" key="1">
    <source>
        <dbReference type="SAM" id="MobiDB-lite"/>
    </source>
</evidence>
<accession>A0ABR3BCP6</accession>
<feature type="region of interest" description="Disordered" evidence="1">
    <location>
        <begin position="79"/>
        <end position="108"/>
    </location>
</feature>
<dbReference type="InterPro" id="IPR001005">
    <property type="entry name" value="SANT/Myb"/>
</dbReference>
<evidence type="ECO:0000259" key="2">
    <source>
        <dbReference type="PROSITE" id="PS50090"/>
    </source>
</evidence>
<dbReference type="EMBL" id="JBCLYO010000001">
    <property type="protein sequence ID" value="KAL0096628.1"/>
    <property type="molecule type" value="Genomic_DNA"/>
</dbReference>
<feature type="compositionally biased region" description="Low complexity" evidence="1">
    <location>
        <begin position="522"/>
        <end position="535"/>
    </location>
</feature>
<reference evidence="4 5" key="1">
    <citation type="submission" date="2024-04" db="EMBL/GenBank/DDBJ databases">
        <title>Symmetric and asymmetric DNA N6-adenine methylation regulates different biological responses in Mucorales.</title>
        <authorList>
            <consortium name="Lawrence Berkeley National Laboratory"/>
            <person name="Lax C."/>
            <person name="Mondo S.J."/>
            <person name="Osorio-Concepcion M."/>
            <person name="Muszewska A."/>
            <person name="Corrochano-Luque M."/>
            <person name="Gutierrez G."/>
            <person name="Riley R."/>
            <person name="Lipzen A."/>
            <person name="Guo J."/>
            <person name="Hundley H."/>
            <person name="Amirebrahimi M."/>
            <person name="Ng V."/>
            <person name="Lorenzo-Gutierrez D."/>
            <person name="Binder U."/>
            <person name="Yang J."/>
            <person name="Song Y."/>
            <person name="Canovas D."/>
            <person name="Navarro E."/>
            <person name="Freitag M."/>
            <person name="Gabaldon T."/>
            <person name="Grigoriev I.V."/>
            <person name="Corrochano L.M."/>
            <person name="Nicolas F.E."/>
            <person name="Garre V."/>
        </authorList>
    </citation>
    <scope>NUCLEOTIDE SEQUENCE [LARGE SCALE GENOMIC DNA]</scope>
    <source>
        <strain evidence="4 5">L51</strain>
    </source>
</reference>
<feature type="compositionally biased region" description="Polar residues" evidence="1">
    <location>
        <begin position="536"/>
        <end position="546"/>
    </location>
</feature>
<gene>
    <name evidence="4" type="ORF">J3Q64DRAFT_1693072</name>
</gene>
<evidence type="ECO:0000313" key="4">
    <source>
        <dbReference type="EMBL" id="KAL0096628.1"/>
    </source>
</evidence>
<evidence type="ECO:0000313" key="5">
    <source>
        <dbReference type="Proteomes" id="UP001448207"/>
    </source>
</evidence>
<feature type="compositionally biased region" description="Polar residues" evidence="1">
    <location>
        <begin position="9"/>
        <end position="21"/>
    </location>
</feature>
<dbReference type="Proteomes" id="UP001448207">
    <property type="component" value="Unassembled WGS sequence"/>
</dbReference>
<dbReference type="CDD" id="cd00167">
    <property type="entry name" value="SANT"/>
    <property type="match status" value="1"/>
</dbReference>
<proteinExistence type="predicted"/>
<feature type="region of interest" description="Disordered" evidence="1">
    <location>
        <begin position="568"/>
        <end position="607"/>
    </location>
</feature>
<dbReference type="SUPFAM" id="SSF46689">
    <property type="entry name" value="Homeodomain-like"/>
    <property type="match status" value="1"/>
</dbReference>
<dbReference type="PROSITE" id="PS51294">
    <property type="entry name" value="HTH_MYB"/>
    <property type="match status" value="1"/>
</dbReference>
<dbReference type="PROSITE" id="PS50090">
    <property type="entry name" value="MYB_LIKE"/>
    <property type="match status" value="1"/>
</dbReference>
<feature type="compositionally biased region" description="Low complexity" evidence="1">
    <location>
        <begin position="22"/>
        <end position="44"/>
    </location>
</feature>
<dbReference type="Gene3D" id="1.10.10.60">
    <property type="entry name" value="Homeodomain-like"/>
    <property type="match status" value="1"/>
</dbReference>
<feature type="region of interest" description="Disordered" evidence="1">
    <location>
        <begin position="507"/>
        <end position="547"/>
    </location>
</feature>
<comment type="caution">
    <text evidence="4">The sequence shown here is derived from an EMBL/GenBank/DDBJ whole genome shotgun (WGS) entry which is preliminary data.</text>
</comment>
<evidence type="ECO:0000259" key="3">
    <source>
        <dbReference type="PROSITE" id="PS51294"/>
    </source>
</evidence>
<evidence type="ECO:0008006" key="6">
    <source>
        <dbReference type="Google" id="ProtNLM"/>
    </source>
</evidence>
<feature type="region of interest" description="Disordered" evidence="1">
    <location>
        <begin position="1"/>
        <end position="46"/>
    </location>
</feature>